<keyword evidence="4" id="KW-1015">Disulfide bond</keyword>
<evidence type="ECO:0000256" key="7">
    <source>
        <dbReference type="RuleBase" id="RU004262"/>
    </source>
</evidence>
<feature type="active site" description="Charge relay system" evidence="5">
    <location>
        <position position="184"/>
    </location>
</feature>
<dbReference type="CDD" id="cd00707">
    <property type="entry name" value="Pancreat_lipase_like"/>
    <property type="match status" value="1"/>
</dbReference>
<gene>
    <name evidence="10" type="ORF">DGAL_LOCUS14826</name>
</gene>
<dbReference type="SUPFAM" id="SSF49723">
    <property type="entry name" value="Lipase/lipooxygenase domain (PLAT/LH2 domain)"/>
    <property type="match status" value="1"/>
</dbReference>
<keyword evidence="6" id="KW-0479">Metal-binding</keyword>
<evidence type="ECO:0000313" key="11">
    <source>
        <dbReference type="Proteomes" id="UP000789390"/>
    </source>
</evidence>
<dbReference type="InterPro" id="IPR013818">
    <property type="entry name" value="Lipase"/>
</dbReference>
<reference evidence="10" key="1">
    <citation type="submission" date="2021-11" db="EMBL/GenBank/DDBJ databases">
        <authorList>
            <person name="Schell T."/>
        </authorList>
    </citation>
    <scope>NUCLEOTIDE SEQUENCE</scope>
    <source>
        <strain evidence="10">M5</strain>
    </source>
</reference>
<evidence type="ECO:0000259" key="9">
    <source>
        <dbReference type="Pfam" id="PF01477"/>
    </source>
</evidence>
<evidence type="ECO:0000256" key="3">
    <source>
        <dbReference type="ARBA" id="ARBA00022525"/>
    </source>
</evidence>
<evidence type="ECO:0000256" key="4">
    <source>
        <dbReference type="ARBA" id="ARBA00023157"/>
    </source>
</evidence>
<dbReference type="InterPro" id="IPR029058">
    <property type="entry name" value="AB_hydrolase_fold"/>
</dbReference>
<accession>A0A8J2RZ19</accession>
<evidence type="ECO:0000259" key="8">
    <source>
        <dbReference type="Pfam" id="PF00151"/>
    </source>
</evidence>
<sequence length="492" mass="53205">MNHFSDTTPVCYGELGCLSLNQSWYNSVHRPINLMPMARDRINVHFRLFTREKPTQGLLISAKNTTEITAATFKTSRPTKFYSHGYLATAYEDRIKTLVARLLENGDYNVVVVHWGAGAYTTYGQAVANTRLVGLEIAYLVNTMMKKLGAKASDFHLIGHSLGAHIAGYAGEKIANLGRISGLDPAGPYFRNMPSFVRLDPSDAQFVEAIHTDGGTLGFGLSEPVGHLDFYPNGGEGQPGCEPYPVNFMASISALAAANTTLTDIVACNHMRVIYLYNESLSARSNCQSVAYECSDNDSFNKGSCISCGSDNTKCSPFGLQSSSYPNLSRRNVKLFFNTGSNVPYCRMHYAVNVSLAKPQDAKSTVNGKIGLSVGGDRGAVSNVQLTQSNPGAKLEPGKNYQYLFSMGTNVGTVKKVNLRWDYIVNPLDASTSCSAFCNKKLYVNSVTISCLNSYPETKRIANTFKACPSSSPGIIGSGSSFDFSVGGSCAK</sequence>
<dbReference type="GO" id="GO:0016042">
    <property type="term" value="P:lipid catabolic process"/>
    <property type="evidence" value="ECO:0007669"/>
    <property type="project" value="TreeGrafter"/>
</dbReference>
<name>A0A8J2RZ19_9CRUS</name>
<dbReference type="Pfam" id="PF01477">
    <property type="entry name" value="PLAT"/>
    <property type="match status" value="1"/>
</dbReference>
<keyword evidence="3" id="KW-0964">Secreted</keyword>
<dbReference type="PIRSF" id="PIRSF000865">
    <property type="entry name" value="Lipoprotein_lipase_LIPH"/>
    <property type="match status" value="1"/>
</dbReference>
<evidence type="ECO:0000256" key="5">
    <source>
        <dbReference type="PIRSR" id="PIRSR000865-1"/>
    </source>
</evidence>
<feature type="binding site" evidence="6">
    <location>
        <position position="200"/>
    </location>
    <ligand>
        <name>Ca(2+)</name>
        <dbReference type="ChEBI" id="CHEBI:29108"/>
    </ligand>
</feature>
<feature type="domain" description="PLAT" evidence="9">
    <location>
        <begin position="361"/>
        <end position="449"/>
    </location>
</feature>
<proteinExistence type="inferred from homology"/>
<evidence type="ECO:0000256" key="2">
    <source>
        <dbReference type="ARBA" id="ARBA00010701"/>
    </source>
</evidence>
<dbReference type="FunFam" id="3.40.50.1820:FF:000033">
    <property type="entry name" value="Pancreatic triacylglycerol lipase"/>
    <property type="match status" value="1"/>
</dbReference>
<organism evidence="10 11">
    <name type="scientific">Daphnia galeata</name>
    <dbReference type="NCBI Taxonomy" id="27404"/>
    <lineage>
        <taxon>Eukaryota</taxon>
        <taxon>Metazoa</taxon>
        <taxon>Ecdysozoa</taxon>
        <taxon>Arthropoda</taxon>
        <taxon>Crustacea</taxon>
        <taxon>Branchiopoda</taxon>
        <taxon>Diplostraca</taxon>
        <taxon>Cladocera</taxon>
        <taxon>Anomopoda</taxon>
        <taxon>Daphniidae</taxon>
        <taxon>Daphnia</taxon>
    </lineage>
</organism>
<evidence type="ECO:0000313" key="10">
    <source>
        <dbReference type="EMBL" id="CAH0111191.1"/>
    </source>
</evidence>
<feature type="active site" description="Nucleophile" evidence="5">
    <location>
        <position position="161"/>
    </location>
</feature>
<dbReference type="Gene3D" id="2.60.60.20">
    <property type="entry name" value="PLAT/LH2 domain"/>
    <property type="match status" value="1"/>
</dbReference>
<dbReference type="PANTHER" id="PTHR11610:SF173">
    <property type="entry name" value="LIPASE DOMAIN-CONTAINING PROTEIN-RELATED"/>
    <property type="match status" value="1"/>
</dbReference>
<dbReference type="InterPro" id="IPR001024">
    <property type="entry name" value="PLAT/LH2_dom"/>
</dbReference>
<dbReference type="GO" id="GO:0004806">
    <property type="term" value="F:triacylglycerol lipase activity"/>
    <property type="evidence" value="ECO:0007669"/>
    <property type="project" value="InterPro"/>
</dbReference>
<evidence type="ECO:0008006" key="12">
    <source>
        <dbReference type="Google" id="ProtNLM"/>
    </source>
</evidence>
<dbReference type="OrthoDB" id="199913at2759"/>
<comment type="caution">
    <text evidence="10">The sequence shown here is derived from an EMBL/GenBank/DDBJ whole genome shotgun (WGS) entry which is preliminary data.</text>
</comment>
<dbReference type="GO" id="GO:0046872">
    <property type="term" value="F:metal ion binding"/>
    <property type="evidence" value="ECO:0007669"/>
    <property type="project" value="UniProtKB-KW"/>
</dbReference>
<feature type="binding site" evidence="6">
    <location>
        <position position="203"/>
    </location>
    <ligand>
        <name>Ca(2+)</name>
        <dbReference type="ChEBI" id="CHEBI:29108"/>
    </ligand>
</feature>
<dbReference type="Gene3D" id="3.40.50.1820">
    <property type="entry name" value="alpha/beta hydrolase"/>
    <property type="match status" value="1"/>
</dbReference>
<dbReference type="PANTHER" id="PTHR11610">
    <property type="entry name" value="LIPASE"/>
    <property type="match status" value="1"/>
</dbReference>
<feature type="binding site" evidence="6">
    <location>
        <position position="198"/>
    </location>
    <ligand>
        <name>Ca(2+)</name>
        <dbReference type="ChEBI" id="CHEBI:29108"/>
    </ligand>
</feature>
<keyword evidence="11" id="KW-1185">Reference proteome</keyword>
<keyword evidence="6" id="KW-0106">Calcium</keyword>
<comment type="similarity">
    <text evidence="2 7">Belongs to the AB hydrolase superfamily. Lipase family.</text>
</comment>
<feature type="domain" description="Lipase" evidence="8">
    <location>
        <begin position="10"/>
        <end position="345"/>
    </location>
</feature>
<dbReference type="InterPro" id="IPR033906">
    <property type="entry name" value="Lipase_N"/>
</dbReference>
<evidence type="ECO:0000256" key="6">
    <source>
        <dbReference type="PIRSR" id="PIRSR000865-2"/>
    </source>
</evidence>
<protein>
    <recommendedName>
        <fullName evidence="12">Lipase domain-containing protein</fullName>
    </recommendedName>
</protein>
<dbReference type="InterPro" id="IPR002331">
    <property type="entry name" value="Lipase_panc"/>
</dbReference>
<dbReference type="InterPro" id="IPR036392">
    <property type="entry name" value="PLAT/LH2_dom_sf"/>
</dbReference>
<dbReference type="PRINTS" id="PR00823">
    <property type="entry name" value="PANCLIPASE"/>
</dbReference>
<evidence type="ECO:0000256" key="1">
    <source>
        <dbReference type="ARBA" id="ARBA00004613"/>
    </source>
</evidence>
<dbReference type="SUPFAM" id="SSF53474">
    <property type="entry name" value="alpha/beta-Hydrolases"/>
    <property type="match status" value="1"/>
</dbReference>
<dbReference type="GO" id="GO:0005615">
    <property type="term" value="C:extracellular space"/>
    <property type="evidence" value="ECO:0007669"/>
    <property type="project" value="TreeGrafter"/>
</dbReference>
<comment type="subcellular location">
    <subcellularLocation>
        <location evidence="1">Secreted</location>
    </subcellularLocation>
</comment>
<dbReference type="EMBL" id="CAKKLH010000311">
    <property type="protein sequence ID" value="CAH0111191.1"/>
    <property type="molecule type" value="Genomic_DNA"/>
</dbReference>
<dbReference type="InterPro" id="IPR016272">
    <property type="entry name" value="Lipase_LIPH"/>
</dbReference>
<feature type="active site" description="Charge relay system" evidence="5">
    <location>
        <position position="270"/>
    </location>
</feature>
<dbReference type="Pfam" id="PF00151">
    <property type="entry name" value="Lipase"/>
    <property type="match status" value="1"/>
</dbReference>
<dbReference type="AlphaFoldDB" id="A0A8J2RZ19"/>
<dbReference type="Proteomes" id="UP000789390">
    <property type="component" value="Unassembled WGS sequence"/>
</dbReference>
<dbReference type="InterPro" id="IPR000734">
    <property type="entry name" value="TAG_lipase"/>
</dbReference>
<dbReference type="PRINTS" id="PR00821">
    <property type="entry name" value="TAGLIPASE"/>
</dbReference>